<accession>C4JJH7</accession>
<dbReference type="VEuPathDB" id="FungiDB:UREG_01784"/>
<dbReference type="HOGENOM" id="CLU_2172931_0_0_1"/>
<dbReference type="AlphaFoldDB" id="C4JJH7"/>
<evidence type="ECO:0000313" key="2">
    <source>
        <dbReference type="Proteomes" id="UP000002058"/>
    </source>
</evidence>
<protein>
    <submittedName>
        <fullName evidence="1">Uncharacterized protein</fullName>
    </submittedName>
</protein>
<dbReference type="KEGG" id="ure:UREG_01784"/>
<dbReference type="EMBL" id="CH476615">
    <property type="protein sequence ID" value="EEP76935.1"/>
    <property type="molecule type" value="Genomic_DNA"/>
</dbReference>
<gene>
    <name evidence="1" type="ORF">UREG_01784</name>
</gene>
<sequence length="110" mass="12580">MANGKMECKRGTKIDKILARVNWIDDLDSVTVAKLRGTLAGRFSIEKLPVAMWDWQEWSKKHPKIGGIEYDAQSSRIQIKAMPSPLQEDLSISIHDCLIDYESKEHLIKL</sequence>
<dbReference type="RefSeq" id="XP_002542268.1">
    <property type="nucleotide sequence ID" value="XM_002542222.1"/>
</dbReference>
<organism evidence="1 2">
    <name type="scientific">Uncinocarpus reesii (strain UAMH 1704)</name>
    <dbReference type="NCBI Taxonomy" id="336963"/>
    <lineage>
        <taxon>Eukaryota</taxon>
        <taxon>Fungi</taxon>
        <taxon>Dikarya</taxon>
        <taxon>Ascomycota</taxon>
        <taxon>Pezizomycotina</taxon>
        <taxon>Eurotiomycetes</taxon>
        <taxon>Eurotiomycetidae</taxon>
        <taxon>Onygenales</taxon>
        <taxon>Onygenaceae</taxon>
        <taxon>Uncinocarpus</taxon>
    </lineage>
</organism>
<evidence type="ECO:0000313" key="1">
    <source>
        <dbReference type="EMBL" id="EEP76935.1"/>
    </source>
</evidence>
<keyword evidence="2" id="KW-1185">Reference proteome</keyword>
<dbReference type="Proteomes" id="UP000002058">
    <property type="component" value="Unassembled WGS sequence"/>
</dbReference>
<dbReference type="InParanoid" id="C4JJH7"/>
<proteinExistence type="predicted"/>
<reference evidence="2" key="1">
    <citation type="journal article" date="2009" name="Genome Res.">
        <title>Comparative genomic analyses of the human fungal pathogens Coccidioides and their relatives.</title>
        <authorList>
            <person name="Sharpton T.J."/>
            <person name="Stajich J.E."/>
            <person name="Rounsley S.D."/>
            <person name="Gardner M.J."/>
            <person name="Wortman J.R."/>
            <person name="Jordar V.S."/>
            <person name="Maiti R."/>
            <person name="Kodira C.D."/>
            <person name="Neafsey D.E."/>
            <person name="Zeng Q."/>
            <person name="Hung C.-Y."/>
            <person name="McMahan C."/>
            <person name="Muszewska A."/>
            <person name="Grynberg M."/>
            <person name="Mandel M.A."/>
            <person name="Kellner E.M."/>
            <person name="Barker B.M."/>
            <person name="Galgiani J.N."/>
            <person name="Orbach M.J."/>
            <person name="Kirkland T.N."/>
            <person name="Cole G.T."/>
            <person name="Henn M.R."/>
            <person name="Birren B.W."/>
            <person name="Taylor J.W."/>
        </authorList>
    </citation>
    <scope>NUCLEOTIDE SEQUENCE [LARGE SCALE GENOMIC DNA]</scope>
    <source>
        <strain evidence="2">UAMH 1704</strain>
    </source>
</reference>
<name>C4JJH7_UNCRE</name>
<dbReference type="GeneID" id="8443837"/>